<dbReference type="Gene3D" id="1.20.1250.20">
    <property type="entry name" value="MFS general substrate transporter like domains"/>
    <property type="match status" value="1"/>
</dbReference>
<comment type="subcellular location">
    <subcellularLocation>
        <location evidence="1">Cell membrane</location>
        <topology evidence="1">Multi-pass membrane protein</topology>
    </subcellularLocation>
</comment>
<protein>
    <submittedName>
        <fullName evidence="10">MFS transporter</fullName>
    </submittedName>
</protein>
<evidence type="ECO:0000313" key="11">
    <source>
        <dbReference type="Proteomes" id="UP000192775"/>
    </source>
</evidence>
<accession>A0A1X9LSQ9</accession>
<evidence type="ECO:0000256" key="7">
    <source>
        <dbReference type="SAM" id="MobiDB-lite"/>
    </source>
</evidence>
<evidence type="ECO:0000256" key="3">
    <source>
        <dbReference type="ARBA" id="ARBA00022475"/>
    </source>
</evidence>
<evidence type="ECO:0000259" key="9">
    <source>
        <dbReference type="PROSITE" id="PS50850"/>
    </source>
</evidence>
<organism evidence="10 11">
    <name type="scientific">Cnuibacter physcomitrellae</name>
    <dbReference type="NCBI Taxonomy" id="1619308"/>
    <lineage>
        <taxon>Bacteria</taxon>
        <taxon>Bacillati</taxon>
        <taxon>Actinomycetota</taxon>
        <taxon>Actinomycetes</taxon>
        <taxon>Micrococcales</taxon>
        <taxon>Microbacteriaceae</taxon>
        <taxon>Cnuibacter</taxon>
    </lineage>
</organism>
<dbReference type="GO" id="GO:0005886">
    <property type="term" value="C:plasma membrane"/>
    <property type="evidence" value="ECO:0007669"/>
    <property type="project" value="UniProtKB-SubCell"/>
</dbReference>
<feature type="transmembrane region" description="Helical" evidence="8">
    <location>
        <begin position="34"/>
        <end position="58"/>
    </location>
</feature>
<dbReference type="PANTHER" id="PTHR23517:SF13">
    <property type="entry name" value="MAJOR FACILITATOR SUPERFAMILY MFS_1"/>
    <property type="match status" value="1"/>
</dbReference>
<dbReference type="RefSeq" id="WP_085021495.1">
    <property type="nucleotide sequence ID" value="NZ_BMHD01000001.1"/>
</dbReference>
<dbReference type="PROSITE" id="PS50850">
    <property type="entry name" value="MFS"/>
    <property type="match status" value="1"/>
</dbReference>
<feature type="transmembrane region" description="Helical" evidence="8">
    <location>
        <begin position="303"/>
        <end position="323"/>
    </location>
</feature>
<gene>
    <name evidence="10" type="ORF">B5808_12370</name>
</gene>
<feature type="transmembrane region" description="Helical" evidence="8">
    <location>
        <begin position="161"/>
        <end position="183"/>
    </location>
</feature>
<dbReference type="Pfam" id="PF07690">
    <property type="entry name" value="MFS_1"/>
    <property type="match status" value="1"/>
</dbReference>
<keyword evidence="3" id="KW-1003">Cell membrane</keyword>
<feature type="transmembrane region" description="Helical" evidence="8">
    <location>
        <begin position="64"/>
        <end position="87"/>
    </location>
</feature>
<feature type="transmembrane region" description="Helical" evidence="8">
    <location>
        <begin position="393"/>
        <end position="413"/>
    </location>
</feature>
<dbReference type="InterPro" id="IPR036259">
    <property type="entry name" value="MFS_trans_sf"/>
</dbReference>
<dbReference type="Proteomes" id="UP000192775">
    <property type="component" value="Chromosome"/>
</dbReference>
<keyword evidence="11" id="KW-1185">Reference proteome</keyword>
<keyword evidence="2" id="KW-0813">Transport</keyword>
<dbReference type="PANTHER" id="PTHR23517">
    <property type="entry name" value="RESISTANCE PROTEIN MDTM, PUTATIVE-RELATED-RELATED"/>
    <property type="match status" value="1"/>
</dbReference>
<feature type="region of interest" description="Disordered" evidence="7">
    <location>
        <begin position="1"/>
        <end position="21"/>
    </location>
</feature>
<feature type="transmembrane region" description="Helical" evidence="8">
    <location>
        <begin position="274"/>
        <end position="294"/>
    </location>
</feature>
<reference evidence="10 11" key="1">
    <citation type="submission" date="2017-04" db="EMBL/GenBank/DDBJ databases">
        <authorList>
            <person name="Afonso C.L."/>
            <person name="Miller P.J."/>
            <person name="Scott M.A."/>
            <person name="Spackman E."/>
            <person name="Goraichik I."/>
            <person name="Dimitrov K.M."/>
            <person name="Suarez D.L."/>
            <person name="Swayne D.E."/>
        </authorList>
    </citation>
    <scope>NUCLEOTIDE SEQUENCE [LARGE SCALE GENOMIC DNA]</scope>
    <source>
        <strain evidence="11">XA(T)</strain>
    </source>
</reference>
<dbReference type="InterPro" id="IPR020846">
    <property type="entry name" value="MFS_dom"/>
</dbReference>
<evidence type="ECO:0000256" key="1">
    <source>
        <dbReference type="ARBA" id="ARBA00004651"/>
    </source>
</evidence>
<name>A0A1X9LSQ9_9MICO</name>
<feature type="transmembrane region" description="Helical" evidence="8">
    <location>
        <begin position="237"/>
        <end position="262"/>
    </location>
</feature>
<dbReference type="EMBL" id="CP020715">
    <property type="protein sequence ID" value="ARJ07358.1"/>
    <property type="molecule type" value="Genomic_DNA"/>
</dbReference>
<feature type="compositionally biased region" description="Polar residues" evidence="7">
    <location>
        <begin position="1"/>
        <end position="18"/>
    </location>
</feature>
<evidence type="ECO:0000256" key="6">
    <source>
        <dbReference type="ARBA" id="ARBA00023136"/>
    </source>
</evidence>
<keyword evidence="5 8" id="KW-1133">Transmembrane helix</keyword>
<dbReference type="STRING" id="1619308.B5808_12370"/>
<feature type="transmembrane region" description="Helical" evidence="8">
    <location>
        <begin position="99"/>
        <end position="118"/>
    </location>
</feature>
<keyword evidence="6 8" id="KW-0472">Membrane</keyword>
<feature type="transmembrane region" description="Helical" evidence="8">
    <location>
        <begin position="363"/>
        <end position="387"/>
    </location>
</feature>
<evidence type="ECO:0000256" key="2">
    <source>
        <dbReference type="ARBA" id="ARBA00022448"/>
    </source>
</evidence>
<feature type="transmembrane region" description="Helical" evidence="8">
    <location>
        <begin position="329"/>
        <end position="351"/>
    </location>
</feature>
<evidence type="ECO:0000313" key="10">
    <source>
        <dbReference type="EMBL" id="ARJ07358.1"/>
    </source>
</evidence>
<feature type="transmembrane region" description="Helical" evidence="8">
    <location>
        <begin position="124"/>
        <end position="149"/>
    </location>
</feature>
<evidence type="ECO:0000256" key="4">
    <source>
        <dbReference type="ARBA" id="ARBA00022692"/>
    </source>
</evidence>
<feature type="transmembrane region" description="Helical" evidence="8">
    <location>
        <begin position="195"/>
        <end position="216"/>
    </location>
</feature>
<dbReference type="AlphaFoldDB" id="A0A1X9LSQ9"/>
<dbReference type="GO" id="GO:0022857">
    <property type="term" value="F:transmembrane transporter activity"/>
    <property type="evidence" value="ECO:0007669"/>
    <property type="project" value="InterPro"/>
</dbReference>
<dbReference type="KEGG" id="cphy:B5808_12370"/>
<dbReference type="SUPFAM" id="SSF103473">
    <property type="entry name" value="MFS general substrate transporter"/>
    <property type="match status" value="1"/>
</dbReference>
<dbReference type="InterPro" id="IPR011701">
    <property type="entry name" value="MFS"/>
</dbReference>
<dbReference type="InterPro" id="IPR050171">
    <property type="entry name" value="MFS_Transporters"/>
</dbReference>
<proteinExistence type="predicted"/>
<feature type="domain" description="Major facilitator superfamily (MFS) profile" evidence="9">
    <location>
        <begin position="32"/>
        <end position="417"/>
    </location>
</feature>
<evidence type="ECO:0000256" key="5">
    <source>
        <dbReference type="ARBA" id="ARBA00022989"/>
    </source>
</evidence>
<keyword evidence="4 8" id="KW-0812">Transmembrane</keyword>
<evidence type="ECO:0000256" key="8">
    <source>
        <dbReference type="SAM" id="Phobius"/>
    </source>
</evidence>
<sequence length="418" mass="42316">MTSTIPTGSVPAQTSAPTRATLHRPRRMGHAGGTWVVAFAFLSAMAFSVVPTPLWPLYQQQDGFSTFVVTIAFAAYAVGVILSLFLLGHVSDWVGRKRILVPALAIEVVSAVVFIVWNDLPGLLIARVLCGIGIGMITATATAHITELFTRAHPDSDPSRAGLLSTGANMGGFAIGSLVSGLLTQFVALPLVTPYVVFIVVLLGALVAMGLVPETVPAGTSRPYRPQRIAVPRSGRGAFFAAAAIAFGAFSVFGLFSSLAPVLLAGRLGITDHAVAGLVVAAVFGSAAVSQLLVGRLSAARQLGLGTALLVVGLAGVTLSLVASSLALVLIGGVLAGAGAGILFKASLATAGSLASPAHRGETLAGIFLAGYLGLVVPVLGIGIAVLTIPQSVAVLGFAIVAAAVVLLGVLALSRRRA</sequence>